<proteinExistence type="inferred from homology"/>
<protein>
    <submittedName>
        <fullName evidence="6">ABC transporter ATP-binding protein</fullName>
    </submittedName>
</protein>
<evidence type="ECO:0000256" key="4">
    <source>
        <dbReference type="ARBA" id="ARBA00022840"/>
    </source>
</evidence>
<dbReference type="PROSITE" id="PS00211">
    <property type="entry name" value="ABC_TRANSPORTER_1"/>
    <property type="match status" value="1"/>
</dbReference>
<dbReference type="GO" id="GO:0005524">
    <property type="term" value="F:ATP binding"/>
    <property type="evidence" value="ECO:0007669"/>
    <property type="project" value="UniProtKB-KW"/>
</dbReference>
<gene>
    <name evidence="6" type="ORF">YH66_00240</name>
</gene>
<dbReference type="RefSeq" id="WP_003861057.1">
    <property type="nucleotide sequence ID" value="NZ_CP011309.1"/>
</dbReference>
<dbReference type="InterPro" id="IPR003439">
    <property type="entry name" value="ABC_transporter-like_ATP-bd"/>
</dbReference>
<keyword evidence="4 6" id="KW-0067">ATP-binding</keyword>
<evidence type="ECO:0000313" key="7">
    <source>
        <dbReference type="Proteomes" id="UP000034037"/>
    </source>
</evidence>
<evidence type="ECO:0000256" key="1">
    <source>
        <dbReference type="ARBA" id="ARBA00005417"/>
    </source>
</evidence>
<sequence>MAELSVRNLTCTYGNHIALNNITARFPTGKITALIGSNGSGKSTLLETLAGTLAPRSGSINNLVSEIAFVPQRSHVSHNLPITIRQTVSMGRWSAKKNWQRLTAADRNIVDSCLDRLEISGLADRPLGKVSSGQRQRALIAQGLAQQAPLLLLDEPLAAVDSHAASLIEDVINQQRNQGTTIILATHDLDQAHQADQIIALEKGIIKPQRKATESIKKR</sequence>
<dbReference type="Proteomes" id="UP000034037">
    <property type="component" value="Chromosome"/>
</dbReference>
<evidence type="ECO:0000313" key="6">
    <source>
        <dbReference type="EMBL" id="AKF26100.1"/>
    </source>
</evidence>
<dbReference type="PROSITE" id="PS50893">
    <property type="entry name" value="ABC_TRANSPORTER_2"/>
    <property type="match status" value="1"/>
</dbReference>
<dbReference type="PANTHER" id="PTHR42734">
    <property type="entry name" value="METAL TRANSPORT SYSTEM ATP-BINDING PROTEIN TM_0124-RELATED"/>
    <property type="match status" value="1"/>
</dbReference>
<evidence type="ECO:0000259" key="5">
    <source>
        <dbReference type="PROSITE" id="PS50893"/>
    </source>
</evidence>
<dbReference type="AlphaFoldDB" id="A0A0F6Z3R5"/>
<dbReference type="InterPro" id="IPR003593">
    <property type="entry name" value="AAA+_ATPase"/>
</dbReference>
<dbReference type="HOGENOM" id="CLU_000604_1_11_11"/>
<dbReference type="InterPro" id="IPR027417">
    <property type="entry name" value="P-loop_NTPase"/>
</dbReference>
<evidence type="ECO:0000256" key="3">
    <source>
        <dbReference type="ARBA" id="ARBA00022741"/>
    </source>
</evidence>
<keyword evidence="2" id="KW-0813">Transport</keyword>
<dbReference type="SUPFAM" id="SSF52540">
    <property type="entry name" value="P-loop containing nucleoside triphosphate hydrolases"/>
    <property type="match status" value="1"/>
</dbReference>
<accession>A0A0F6Z3R5</accession>
<dbReference type="InterPro" id="IPR017871">
    <property type="entry name" value="ABC_transporter-like_CS"/>
</dbReference>
<name>A0A0F6Z3R5_9CORY</name>
<dbReference type="SMART" id="SM00382">
    <property type="entry name" value="AAA"/>
    <property type="match status" value="1"/>
</dbReference>
<dbReference type="Gene3D" id="3.40.50.300">
    <property type="entry name" value="P-loop containing nucleotide triphosphate hydrolases"/>
    <property type="match status" value="1"/>
</dbReference>
<keyword evidence="7" id="KW-1185">Reference proteome</keyword>
<dbReference type="NCBIfam" id="NF040873">
    <property type="entry name" value="AztA"/>
    <property type="match status" value="1"/>
</dbReference>
<dbReference type="InterPro" id="IPR050153">
    <property type="entry name" value="Metal_Ion_Import_ABC"/>
</dbReference>
<dbReference type="PANTHER" id="PTHR42734:SF5">
    <property type="entry name" value="IRON TRANSPORT SYSTEM ATP-BINDING PROTEIN HI_0361-RELATED"/>
    <property type="match status" value="1"/>
</dbReference>
<dbReference type="Pfam" id="PF00005">
    <property type="entry name" value="ABC_tran"/>
    <property type="match status" value="1"/>
</dbReference>
<organism evidence="6 7">
    <name type="scientific">[Brevibacterium] flavum</name>
    <dbReference type="NCBI Taxonomy" id="92706"/>
    <lineage>
        <taxon>Bacteria</taxon>
        <taxon>Bacillati</taxon>
        <taxon>Actinomycetota</taxon>
        <taxon>Actinomycetes</taxon>
        <taxon>Mycobacteriales</taxon>
        <taxon>Corynebacteriaceae</taxon>
        <taxon>Corynebacterium</taxon>
    </lineage>
</organism>
<dbReference type="EMBL" id="CP011309">
    <property type="protein sequence ID" value="AKF26100.1"/>
    <property type="molecule type" value="Genomic_DNA"/>
</dbReference>
<reference evidence="6 7" key="1">
    <citation type="submission" date="2015-04" db="EMBL/GenBank/DDBJ databases">
        <title>Complete Genome Sequence of Brevibacterium flavum ATCC 15168.</title>
        <authorList>
            <person name="Ahn J."/>
            <person name="Park G."/>
            <person name="Jeon W."/>
            <person name="Jang Y."/>
            <person name="Jang M."/>
            <person name="Lee H."/>
            <person name="Lee H."/>
        </authorList>
    </citation>
    <scope>NUCLEOTIDE SEQUENCE [LARGE SCALE GENOMIC DNA]</scope>
    <source>
        <strain evidence="6 7">ATCC 15168</strain>
    </source>
</reference>
<feature type="domain" description="ABC transporter" evidence="5">
    <location>
        <begin position="4"/>
        <end position="219"/>
    </location>
</feature>
<dbReference type="InterPro" id="IPR047748">
    <property type="entry name" value="AztA-like"/>
</dbReference>
<dbReference type="GO" id="GO:0016887">
    <property type="term" value="F:ATP hydrolysis activity"/>
    <property type="evidence" value="ECO:0007669"/>
    <property type="project" value="InterPro"/>
</dbReference>
<evidence type="ECO:0000256" key="2">
    <source>
        <dbReference type="ARBA" id="ARBA00022448"/>
    </source>
</evidence>
<keyword evidence="3" id="KW-0547">Nucleotide-binding</keyword>
<comment type="similarity">
    <text evidence="1">Belongs to the ABC transporter superfamily.</text>
</comment>
<dbReference type="PATRIC" id="fig|92706.3.peg.45"/>